<dbReference type="PROSITE" id="PS50096">
    <property type="entry name" value="IQ"/>
    <property type="match status" value="1"/>
</dbReference>
<sequence>MNSIAEIQDKKEREILKKYQSTNQTQDGRQLQHQESAAARVLQRTYRGHRERRQLRGLSLDPSTRWTEAVKETQYLALTTPRPRSSRPPPNRNGSGLNRTASEAHQNWSRVSKIARRAGGDEESSLSSSPSENDASNPSHPQREARRQKRLAEKQDRIKSAKQMDLSYFLEMVDVKHRYGSNLRKYHQAWKEAPTNENFFYWLDEGEGRGVVLEKCSRERLDNMQVRYLGREERRLYEVVVDKEGKLCWRKNWVRVDTSERWKDSIRGIVRVDDPTPPWAHRPAPFRGSSESSGKLSDEEPDVSSPTTVSPPHRITNLKREEPEVVSPTLPNTPATPRHSSFHGLFHSKPPSPKTEKQKRRQKQRWIFVADTNNNLYIGIKQSGAFQHSSFLRGSRISAAGLITVKDGQLRILQPRSGHYRTPSHNLRIFIKSLQGRGVDMSMTAVGGSYAAMVGIETYMKTKGRLKGLKERLRGLSFTTDGEDKGEKRG</sequence>
<accession>A0A8H3IZE9</accession>
<reference evidence="6" key="1">
    <citation type="submission" date="2021-03" db="EMBL/GenBank/DDBJ databases">
        <authorList>
            <person name="Tagirdzhanova G."/>
        </authorList>
    </citation>
    <scope>NUCLEOTIDE SEQUENCE</scope>
</reference>
<evidence type="ECO:0000256" key="1">
    <source>
        <dbReference type="ARBA" id="ARBA00004123"/>
    </source>
</evidence>
<feature type="compositionally biased region" description="Polar residues" evidence="5">
    <location>
        <begin position="94"/>
        <end position="110"/>
    </location>
</feature>
<evidence type="ECO:0000256" key="5">
    <source>
        <dbReference type="SAM" id="MobiDB-lite"/>
    </source>
</evidence>
<evidence type="ECO:0000256" key="2">
    <source>
        <dbReference type="ARBA" id="ARBA00004496"/>
    </source>
</evidence>
<evidence type="ECO:0000313" key="7">
    <source>
        <dbReference type="Proteomes" id="UP000664203"/>
    </source>
</evidence>
<dbReference type="AlphaFoldDB" id="A0A8H3IZE9"/>
<dbReference type="PANTHER" id="PTHR31250">
    <property type="entry name" value="IQ DOMAIN-CONTAINING PROTEIN IQM3"/>
    <property type="match status" value="1"/>
</dbReference>
<dbReference type="GO" id="GO:0005634">
    <property type="term" value="C:nucleus"/>
    <property type="evidence" value="ECO:0007669"/>
    <property type="project" value="UniProtKB-SubCell"/>
</dbReference>
<feature type="region of interest" description="Disordered" evidence="5">
    <location>
        <begin position="74"/>
        <end position="157"/>
    </location>
</feature>
<comment type="subcellular location">
    <subcellularLocation>
        <location evidence="2">Cytoplasm</location>
    </subcellularLocation>
    <subcellularLocation>
        <location evidence="1">Nucleus</location>
    </subcellularLocation>
</comment>
<feature type="compositionally biased region" description="Low complexity" evidence="5">
    <location>
        <begin position="125"/>
        <end position="139"/>
    </location>
</feature>
<gene>
    <name evidence="6" type="ORF">ALECFALPRED_006872</name>
</gene>
<feature type="region of interest" description="Disordered" evidence="5">
    <location>
        <begin position="273"/>
        <end position="363"/>
    </location>
</feature>
<feature type="region of interest" description="Disordered" evidence="5">
    <location>
        <begin position="20"/>
        <end position="39"/>
    </location>
</feature>
<protein>
    <submittedName>
        <fullName evidence="6">Uncharacterized protein</fullName>
    </submittedName>
</protein>
<feature type="compositionally biased region" description="Polar residues" evidence="5">
    <location>
        <begin position="20"/>
        <end position="35"/>
    </location>
</feature>
<comment type="caution">
    <text evidence="6">The sequence shown here is derived from an EMBL/GenBank/DDBJ whole genome shotgun (WGS) entry which is preliminary data.</text>
</comment>
<feature type="compositionally biased region" description="Basic and acidic residues" evidence="5">
    <location>
        <begin position="141"/>
        <end position="157"/>
    </location>
</feature>
<dbReference type="EMBL" id="CAJPDR010000446">
    <property type="protein sequence ID" value="CAF9936515.1"/>
    <property type="molecule type" value="Genomic_DNA"/>
</dbReference>
<dbReference type="OrthoDB" id="7344096at2759"/>
<keyword evidence="7" id="KW-1185">Reference proteome</keyword>
<dbReference type="PANTHER" id="PTHR31250:SF27">
    <property type="entry name" value="IQ DOMAIN-CONTAINING PROTEIN IQM5"/>
    <property type="match status" value="1"/>
</dbReference>
<organism evidence="6 7">
    <name type="scientific">Alectoria fallacina</name>
    <dbReference type="NCBI Taxonomy" id="1903189"/>
    <lineage>
        <taxon>Eukaryota</taxon>
        <taxon>Fungi</taxon>
        <taxon>Dikarya</taxon>
        <taxon>Ascomycota</taxon>
        <taxon>Pezizomycotina</taxon>
        <taxon>Lecanoromycetes</taxon>
        <taxon>OSLEUM clade</taxon>
        <taxon>Lecanoromycetidae</taxon>
        <taxon>Lecanorales</taxon>
        <taxon>Lecanorineae</taxon>
        <taxon>Parmeliaceae</taxon>
        <taxon>Alectoria</taxon>
    </lineage>
</organism>
<evidence type="ECO:0000313" key="6">
    <source>
        <dbReference type="EMBL" id="CAF9936515.1"/>
    </source>
</evidence>
<keyword evidence="4" id="KW-0539">Nucleus</keyword>
<proteinExistence type="predicted"/>
<name>A0A8H3IZE9_9LECA</name>
<dbReference type="InterPro" id="IPR044159">
    <property type="entry name" value="IQM"/>
</dbReference>
<feature type="compositionally biased region" description="Polar residues" evidence="5">
    <location>
        <begin position="329"/>
        <end position="339"/>
    </location>
</feature>
<evidence type="ECO:0000256" key="3">
    <source>
        <dbReference type="ARBA" id="ARBA00022490"/>
    </source>
</evidence>
<dbReference type="GO" id="GO:0005737">
    <property type="term" value="C:cytoplasm"/>
    <property type="evidence" value="ECO:0007669"/>
    <property type="project" value="UniProtKB-SubCell"/>
</dbReference>
<evidence type="ECO:0000256" key="4">
    <source>
        <dbReference type="ARBA" id="ARBA00023242"/>
    </source>
</evidence>
<feature type="compositionally biased region" description="Low complexity" evidence="5">
    <location>
        <begin position="303"/>
        <end position="312"/>
    </location>
</feature>
<dbReference type="Proteomes" id="UP000664203">
    <property type="component" value="Unassembled WGS sequence"/>
</dbReference>
<keyword evidence="3" id="KW-0963">Cytoplasm</keyword>